<dbReference type="GO" id="GO:0005509">
    <property type="term" value="F:calcium ion binding"/>
    <property type="evidence" value="ECO:0007669"/>
    <property type="project" value="InterPro"/>
</dbReference>
<evidence type="ECO:0000256" key="1">
    <source>
        <dbReference type="ARBA" id="ARBA00022837"/>
    </source>
</evidence>
<keyword evidence="1" id="KW-0106">Calcium</keyword>
<accession>A0A813JAK2</accession>
<dbReference type="SUPFAM" id="SSF47473">
    <property type="entry name" value="EF-hand"/>
    <property type="match status" value="1"/>
</dbReference>
<feature type="non-terminal residue" evidence="3">
    <location>
        <position position="172"/>
    </location>
</feature>
<evidence type="ECO:0000313" key="3">
    <source>
        <dbReference type="EMBL" id="CAE8674800.1"/>
    </source>
</evidence>
<dbReference type="AlphaFoldDB" id="A0A813JAK2"/>
<feature type="non-terminal residue" evidence="3">
    <location>
        <position position="1"/>
    </location>
</feature>
<reference evidence="3" key="1">
    <citation type="submission" date="2021-02" db="EMBL/GenBank/DDBJ databases">
        <authorList>
            <person name="Dougan E. K."/>
            <person name="Rhodes N."/>
            <person name="Thang M."/>
            <person name="Chan C."/>
        </authorList>
    </citation>
    <scope>NUCLEOTIDE SEQUENCE</scope>
</reference>
<gene>
    <name evidence="3" type="ORF">PGLA2088_LOCUS19110</name>
</gene>
<dbReference type="Proteomes" id="UP000626109">
    <property type="component" value="Unassembled WGS sequence"/>
</dbReference>
<dbReference type="Pfam" id="PF13499">
    <property type="entry name" value="EF-hand_7"/>
    <property type="match status" value="1"/>
</dbReference>
<evidence type="ECO:0000259" key="2">
    <source>
        <dbReference type="PROSITE" id="PS50222"/>
    </source>
</evidence>
<dbReference type="EMBL" id="CAJNNW010024918">
    <property type="protein sequence ID" value="CAE8674800.1"/>
    <property type="molecule type" value="Genomic_DNA"/>
</dbReference>
<sequence length="172" mass="19111">AFCDADTDGLGRLSRAKFFNFLEFAEMQDKLKSTGLTLADVNDLWATAHKVNGVEVTEDAMIAGLLDLREGRGQVIRGLSYLQQVFVLADCDKSGSLNREEVRRYLCRQEVVDKLTSLNLQVPNWLGLFDVFDEDSDDQLSWQEISNAMSVFWAETSGKGGAGAESDDDDCK</sequence>
<dbReference type="PROSITE" id="PS50222">
    <property type="entry name" value="EF_HAND_2"/>
    <property type="match status" value="1"/>
</dbReference>
<protein>
    <recommendedName>
        <fullName evidence="2">EF-hand domain-containing protein</fullName>
    </recommendedName>
</protein>
<comment type="caution">
    <text evidence="3">The sequence shown here is derived from an EMBL/GenBank/DDBJ whole genome shotgun (WGS) entry which is preliminary data.</text>
</comment>
<dbReference type="Gene3D" id="1.10.238.10">
    <property type="entry name" value="EF-hand"/>
    <property type="match status" value="1"/>
</dbReference>
<dbReference type="InterPro" id="IPR018247">
    <property type="entry name" value="EF_Hand_1_Ca_BS"/>
</dbReference>
<evidence type="ECO:0000313" key="4">
    <source>
        <dbReference type="Proteomes" id="UP000626109"/>
    </source>
</evidence>
<name>A0A813JAK2_POLGL</name>
<organism evidence="3 4">
    <name type="scientific">Polarella glacialis</name>
    <name type="common">Dinoflagellate</name>
    <dbReference type="NCBI Taxonomy" id="89957"/>
    <lineage>
        <taxon>Eukaryota</taxon>
        <taxon>Sar</taxon>
        <taxon>Alveolata</taxon>
        <taxon>Dinophyceae</taxon>
        <taxon>Suessiales</taxon>
        <taxon>Suessiaceae</taxon>
        <taxon>Polarella</taxon>
    </lineage>
</organism>
<dbReference type="PROSITE" id="PS00018">
    <property type="entry name" value="EF_HAND_1"/>
    <property type="match status" value="2"/>
</dbReference>
<dbReference type="InterPro" id="IPR011992">
    <property type="entry name" value="EF-hand-dom_pair"/>
</dbReference>
<dbReference type="InterPro" id="IPR002048">
    <property type="entry name" value="EF_hand_dom"/>
</dbReference>
<proteinExistence type="predicted"/>
<feature type="domain" description="EF-hand" evidence="2">
    <location>
        <begin position="120"/>
        <end position="155"/>
    </location>
</feature>